<comment type="caution">
    <text evidence="1">The sequence shown here is derived from an EMBL/GenBank/DDBJ whole genome shotgun (WGS) entry which is preliminary data.</text>
</comment>
<dbReference type="Proteomes" id="UP001054837">
    <property type="component" value="Unassembled WGS sequence"/>
</dbReference>
<organism evidence="1 2">
    <name type="scientific">Caerostris darwini</name>
    <dbReference type="NCBI Taxonomy" id="1538125"/>
    <lineage>
        <taxon>Eukaryota</taxon>
        <taxon>Metazoa</taxon>
        <taxon>Ecdysozoa</taxon>
        <taxon>Arthropoda</taxon>
        <taxon>Chelicerata</taxon>
        <taxon>Arachnida</taxon>
        <taxon>Araneae</taxon>
        <taxon>Araneomorphae</taxon>
        <taxon>Entelegynae</taxon>
        <taxon>Araneoidea</taxon>
        <taxon>Araneidae</taxon>
        <taxon>Caerostris</taxon>
    </lineage>
</organism>
<sequence>MHRPLPRLGSRTHTSVLLSEGAALPLSGLPSQWRIGLRALSRLLSRGGGTTDSIKIVADDPIPAQQRHWNSVMNSLSEKKGGTFFLVFLFLMFKRKIEEFCSGC</sequence>
<proteinExistence type="predicted"/>
<reference evidence="1 2" key="1">
    <citation type="submission" date="2021-06" db="EMBL/GenBank/DDBJ databases">
        <title>Caerostris darwini draft genome.</title>
        <authorList>
            <person name="Kono N."/>
            <person name="Arakawa K."/>
        </authorList>
    </citation>
    <scope>NUCLEOTIDE SEQUENCE [LARGE SCALE GENOMIC DNA]</scope>
</reference>
<evidence type="ECO:0000313" key="1">
    <source>
        <dbReference type="EMBL" id="GIY50775.1"/>
    </source>
</evidence>
<dbReference type="AlphaFoldDB" id="A0AAV4TYB2"/>
<keyword evidence="2" id="KW-1185">Reference proteome</keyword>
<dbReference type="EMBL" id="BPLQ01010444">
    <property type="protein sequence ID" value="GIY50775.1"/>
    <property type="molecule type" value="Genomic_DNA"/>
</dbReference>
<evidence type="ECO:0000313" key="2">
    <source>
        <dbReference type="Proteomes" id="UP001054837"/>
    </source>
</evidence>
<accession>A0AAV4TYB2</accession>
<gene>
    <name evidence="1" type="ORF">CDAR_531211</name>
</gene>
<name>A0AAV4TYB2_9ARAC</name>
<protein>
    <submittedName>
        <fullName evidence="1">Uncharacterized protein</fullName>
    </submittedName>
</protein>